<proteinExistence type="predicted"/>
<reference evidence="5" key="1">
    <citation type="journal article" date="2019" name="Int. J. Syst. Evol. Microbiol.">
        <title>The Global Catalogue of Microorganisms (GCM) 10K type strain sequencing project: providing services to taxonomists for standard genome sequencing and annotation.</title>
        <authorList>
            <consortium name="The Broad Institute Genomics Platform"/>
            <consortium name="The Broad Institute Genome Sequencing Center for Infectious Disease"/>
            <person name="Wu L."/>
            <person name="Ma J."/>
        </authorList>
    </citation>
    <scope>NUCLEOTIDE SEQUENCE [LARGE SCALE GENOMIC DNA]</scope>
    <source>
        <strain evidence="5">KCTC 42255</strain>
    </source>
</reference>
<dbReference type="PROSITE" id="PS50977">
    <property type="entry name" value="HTH_TETR_2"/>
    <property type="match status" value="1"/>
</dbReference>
<dbReference type="PRINTS" id="PR00455">
    <property type="entry name" value="HTHTETR"/>
</dbReference>
<dbReference type="Gene3D" id="1.10.357.10">
    <property type="entry name" value="Tetracycline Repressor, domain 2"/>
    <property type="match status" value="1"/>
</dbReference>
<accession>A0ABW5SC21</accession>
<feature type="DNA-binding region" description="H-T-H motif" evidence="2">
    <location>
        <begin position="47"/>
        <end position="66"/>
    </location>
</feature>
<evidence type="ECO:0000256" key="2">
    <source>
        <dbReference type="PROSITE-ProRule" id="PRU00335"/>
    </source>
</evidence>
<dbReference type="Proteomes" id="UP001597357">
    <property type="component" value="Unassembled WGS sequence"/>
</dbReference>
<organism evidence="4 5">
    <name type="scientific">Mesonia sediminis</name>
    <dbReference type="NCBI Taxonomy" id="1703946"/>
    <lineage>
        <taxon>Bacteria</taxon>
        <taxon>Pseudomonadati</taxon>
        <taxon>Bacteroidota</taxon>
        <taxon>Flavobacteriia</taxon>
        <taxon>Flavobacteriales</taxon>
        <taxon>Flavobacteriaceae</taxon>
        <taxon>Mesonia</taxon>
    </lineage>
</organism>
<keyword evidence="5" id="KW-1185">Reference proteome</keyword>
<gene>
    <name evidence="4" type="ORF">ACFSQ0_04310</name>
</gene>
<keyword evidence="1 2" id="KW-0238">DNA-binding</keyword>
<dbReference type="Pfam" id="PF00440">
    <property type="entry name" value="TetR_N"/>
    <property type="match status" value="1"/>
</dbReference>
<feature type="domain" description="HTH tetR-type" evidence="3">
    <location>
        <begin position="24"/>
        <end position="84"/>
    </location>
</feature>
<evidence type="ECO:0000259" key="3">
    <source>
        <dbReference type="PROSITE" id="PS50977"/>
    </source>
</evidence>
<comment type="caution">
    <text evidence="4">The sequence shown here is derived from an EMBL/GenBank/DDBJ whole genome shotgun (WGS) entry which is preliminary data.</text>
</comment>
<dbReference type="EMBL" id="JBHULZ010000023">
    <property type="protein sequence ID" value="MFD2697206.1"/>
    <property type="molecule type" value="Genomic_DNA"/>
</dbReference>
<sequence>MNKLVNQLHFVIPPVIYLKNPLETALGRKILKHSIELMQDQGLDGFTFKKLANQIGSNESSIYRYFENKHKLLLYLISYYWRWIEYNLVLETQSLTQPTAILFKTIEILTDLPQDLPHHEIISIKKLHAIVVEEYAKAFQVHDVDYENKAGNFRVYKQLVERISTIIQLTLPDYTFKKSLAHQLVQGSLKQHFLRKHFPNSIEGEEENGVQEFFMDLFKDKVKLYGNK</sequence>
<dbReference type="InterPro" id="IPR009057">
    <property type="entry name" value="Homeodomain-like_sf"/>
</dbReference>
<evidence type="ECO:0000313" key="4">
    <source>
        <dbReference type="EMBL" id="MFD2697206.1"/>
    </source>
</evidence>
<dbReference type="InterPro" id="IPR001647">
    <property type="entry name" value="HTH_TetR"/>
</dbReference>
<name>A0ABW5SC21_9FLAO</name>
<evidence type="ECO:0000313" key="5">
    <source>
        <dbReference type="Proteomes" id="UP001597357"/>
    </source>
</evidence>
<dbReference type="SUPFAM" id="SSF46689">
    <property type="entry name" value="Homeodomain-like"/>
    <property type="match status" value="1"/>
</dbReference>
<protein>
    <submittedName>
        <fullName evidence="4">TetR family transcriptional regulator</fullName>
    </submittedName>
</protein>
<evidence type="ECO:0000256" key="1">
    <source>
        <dbReference type="ARBA" id="ARBA00023125"/>
    </source>
</evidence>
<dbReference type="RefSeq" id="WP_379044636.1">
    <property type="nucleotide sequence ID" value="NZ_JBHULZ010000023.1"/>
</dbReference>